<protein>
    <submittedName>
        <fullName evidence="2">Uncharacterized protein</fullName>
    </submittedName>
</protein>
<keyword evidence="3" id="KW-1185">Reference proteome</keyword>
<dbReference type="EMBL" id="JBHUPA010000007">
    <property type="protein sequence ID" value="MFD2962510.1"/>
    <property type="molecule type" value="Genomic_DNA"/>
</dbReference>
<evidence type="ECO:0000256" key="1">
    <source>
        <dbReference type="SAM" id="MobiDB-lite"/>
    </source>
</evidence>
<sequence length="172" mass="18834">MMRHQLFILPLLILAFTACKKNKEEEPKLEEEQYETYGYEVECSRCDISYIDENKKAVNLYAQSGKVVVDFNLTIYHKLELSVVLPAGNSKAAKAMITKNGSPVKSYQSYSSFKLTPDGGSGITVPSNPSTNPSNPSGPSTQPSSCKCGARTKNGGTCQRKVVGCGRCWQHS</sequence>
<dbReference type="Proteomes" id="UP001597560">
    <property type="component" value="Unassembled WGS sequence"/>
</dbReference>
<feature type="region of interest" description="Disordered" evidence="1">
    <location>
        <begin position="118"/>
        <end position="146"/>
    </location>
</feature>
<evidence type="ECO:0000313" key="2">
    <source>
        <dbReference type="EMBL" id="MFD2962510.1"/>
    </source>
</evidence>
<evidence type="ECO:0000313" key="3">
    <source>
        <dbReference type="Proteomes" id="UP001597560"/>
    </source>
</evidence>
<comment type="caution">
    <text evidence="2">The sequence shown here is derived from an EMBL/GenBank/DDBJ whole genome shotgun (WGS) entry which is preliminary data.</text>
</comment>
<reference evidence="3" key="1">
    <citation type="journal article" date="2019" name="Int. J. Syst. Evol. Microbiol.">
        <title>The Global Catalogue of Microorganisms (GCM) 10K type strain sequencing project: providing services to taxonomists for standard genome sequencing and annotation.</title>
        <authorList>
            <consortium name="The Broad Institute Genomics Platform"/>
            <consortium name="The Broad Institute Genome Sequencing Center for Infectious Disease"/>
            <person name="Wu L."/>
            <person name="Ma J."/>
        </authorList>
    </citation>
    <scope>NUCLEOTIDE SEQUENCE [LARGE SCALE GENOMIC DNA]</scope>
    <source>
        <strain evidence="3">KCTC 23098</strain>
    </source>
</reference>
<dbReference type="RefSeq" id="WP_377610747.1">
    <property type="nucleotide sequence ID" value="NZ_JBHUPA010000007.1"/>
</dbReference>
<dbReference type="PROSITE" id="PS51257">
    <property type="entry name" value="PROKAR_LIPOPROTEIN"/>
    <property type="match status" value="1"/>
</dbReference>
<gene>
    <name evidence="2" type="ORF">ACFS6J_11985</name>
</gene>
<feature type="compositionally biased region" description="Low complexity" evidence="1">
    <location>
        <begin position="124"/>
        <end position="145"/>
    </location>
</feature>
<organism evidence="2 3">
    <name type="scientific">Olivibacter jilunii</name>
    <dbReference type="NCBI Taxonomy" id="985016"/>
    <lineage>
        <taxon>Bacteria</taxon>
        <taxon>Pseudomonadati</taxon>
        <taxon>Bacteroidota</taxon>
        <taxon>Sphingobacteriia</taxon>
        <taxon>Sphingobacteriales</taxon>
        <taxon>Sphingobacteriaceae</taxon>
        <taxon>Olivibacter</taxon>
    </lineage>
</organism>
<name>A0ABW6B1N9_9SPHI</name>
<accession>A0ABW6B1N9</accession>
<proteinExistence type="predicted"/>